<sequence>MSKITLGRYMWERIHQVGVDTIFGVPGDFNLQFLDSLFHVKGLKWVGNQNELNAAYAADGYARIKGVPGVFVTTHGVGELSALNGVAGAMSERVKMIHIVGQTTRAMQSNHMMIHHSIGDKPDHQQYNNASRGLRFAAAELWDVKTAPAEIDRVIRESFLQSGPVYIFMPLDLSSEEVPASLLETPLDISPKIDTAAEEKAVSAILAALSSSKNPAVLVDVLAQRFNAVPEVRAFVSKLHVPFFSANMGKGIVDETEEMYVGVYNGEIGTPGVKEAAKKSDLIVTLGYLPADTNSGGFSRVLDEQKAIHINPFDVVVKGQTYPNTSIKSLLAALTTSLPQTATHTLPVPVLPAPRIPLDLEAKHITQSWLWPQFETFLRPGDVLIGETGTTVFGLCDIKFPADIRFQAQIYYGSIGYATAATLGAEIARSEREAQGADAKGRMVLVTGDGSMALTIQEIGTMIKQKLGAIIFVINNEGYTVERLIWGARQPYNDIVPTNYAHLLPLYHHPSPATSFHLAKTKAELAAILAKPQLQNPDCVQLVEIVVDKLDTSWRLGSQLAWRGEQHKRYLTEEGFVDTYGNWGLEEGSGGNVKWS</sequence>
<accession>A0A6A6XP99</accession>
<feature type="binding site" evidence="11">
    <location>
        <position position="478"/>
    </location>
    <ligand>
        <name>Mg(2+)</name>
        <dbReference type="ChEBI" id="CHEBI:18420"/>
    </ligand>
</feature>
<evidence type="ECO:0000256" key="1">
    <source>
        <dbReference type="ARBA" id="ARBA00001041"/>
    </source>
</evidence>
<protein>
    <recommendedName>
        <fullName evidence="5">Pyruvate decarboxylase</fullName>
        <ecNumber evidence="4">4.1.1.1</ecNumber>
    </recommendedName>
</protein>
<keyword evidence="8 11" id="KW-0460">Magnesium</keyword>
<dbReference type="InterPro" id="IPR029035">
    <property type="entry name" value="DHS-like_NAD/FAD-binding_dom"/>
</dbReference>
<evidence type="ECO:0000256" key="10">
    <source>
        <dbReference type="ARBA" id="ARBA00023239"/>
    </source>
</evidence>
<dbReference type="InterPro" id="IPR012000">
    <property type="entry name" value="Thiamin_PyroP_enz_cen_dom"/>
</dbReference>
<feature type="binding site" evidence="11">
    <location>
        <position position="476"/>
    </location>
    <ligand>
        <name>Mg(2+)</name>
        <dbReference type="ChEBI" id="CHEBI:18420"/>
    </ligand>
</feature>
<dbReference type="InterPro" id="IPR029061">
    <property type="entry name" value="THDP-binding"/>
</dbReference>
<dbReference type="OrthoDB" id="308383at2759"/>
<comment type="cofactor">
    <cofactor evidence="2">
        <name>thiamine diphosphate</name>
        <dbReference type="ChEBI" id="CHEBI:58937"/>
    </cofactor>
</comment>
<evidence type="ECO:0000256" key="3">
    <source>
        <dbReference type="ARBA" id="ARBA00007812"/>
    </source>
</evidence>
<dbReference type="SUPFAM" id="SSF52518">
    <property type="entry name" value="Thiamin diphosphate-binding fold (THDP-binding)"/>
    <property type="match status" value="2"/>
</dbReference>
<proteinExistence type="inferred from homology"/>
<dbReference type="InterPro" id="IPR012001">
    <property type="entry name" value="Thiamin_PyroP_enz_TPP-bd_dom"/>
</dbReference>
<keyword evidence="9 12" id="KW-0786">Thiamine pyrophosphate</keyword>
<dbReference type="Pfam" id="PF02775">
    <property type="entry name" value="TPP_enzyme_C"/>
    <property type="match status" value="1"/>
</dbReference>
<organism evidence="16 17">
    <name type="scientific">Melanomma pulvis-pyrius CBS 109.77</name>
    <dbReference type="NCBI Taxonomy" id="1314802"/>
    <lineage>
        <taxon>Eukaryota</taxon>
        <taxon>Fungi</taxon>
        <taxon>Dikarya</taxon>
        <taxon>Ascomycota</taxon>
        <taxon>Pezizomycotina</taxon>
        <taxon>Dothideomycetes</taxon>
        <taxon>Pleosporomycetidae</taxon>
        <taxon>Pleosporales</taxon>
        <taxon>Melanommataceae</taxon>
        <taxon>Melanomma</taxon>
    </lineage>
</organism>
<comment type="catalytic activity">
    <reaction evidence="1">
        <text>a 2-oxocarboxylate + H(+) = an aldehyde + CO2</text>
        <dbReference type="Rhea" id="RHEA:11628"/>
        <dbReference type="ChEBI" id="CHEBI:15378"/>
        <dbReference type="ChEBI" id="CHEBI:16526"/>
        <dbReference type="ChEBI" id="CHEBI:17478"/>
        <dbReference type="ChEBI" id="CHEBI:35179"/>
        <dbReference type="EC" id="4.1.1.1"/>
    </reaction>
</comment>
<evidence type="ECO:0000256" key="2">
    <source>
        <dbReference type="ARBA" id="ARBA00001964"/>
    </source>
</evidence>
<dbReference type="FunFam" id="3.40.50.970:FF:000024">
    <property type="entry name" value="Pyruvate decarboxylase isozyme"/>
    <property type="match status" value="1"/>
</dbReference>
<evidence type="ECO:0000259" key="14">
    <source>
        <dbReference type="Pfam" id="PF02775"/>
    </source>
</evidence>
<reference evidence="16" key="1">
    <citation type="journal article" date="2020" name="Stud. Mycol.">
        <title>101 Dothideomycetes genomes: a test case for predicting lifestyles and emergence of pathogens.</title>
        <authorList>
            <person name="Haridas S."/>
            <person name="Albert R."/>
            <person name="Binder M."/>
            <person name="Bloem J."/>
            <person name="Labutti K."/>
            <person name="Salamov A."/>
            <person name="Andreopoulos B."/>
            <person name="Baker S."/>
            <person name="Barry K."/>
            <person name="Bills G."/>
            <person name="Bluhm B."/>
            <person name="Cannon C."/>
            <person name="Castanera R."/>
            <person name="Culley D."/>
            <person name="Daum C."/>
            <person name="Ezra D."/>
            <person name="Gonzalez J."/>
            <person name="Henrissat B."/>
            <person name="Kuo A."/>
            <person name="Liang C."/>
            <person name="Lipzen A."/>
            <person name="Lutzoni F."/>
            <person name="Magnuson J."/>
            <person name="Mondo S."/>
            <person name="Nolan M."/>
            <person name="Ohm R."/>
            <person name="Pangilinan J."/>
            <person name="Park H.-J."/>
            <person name="Ramirez L."/>
            <person name="Alfaro M."/>
            <person name="Sun H."/>
            <person name="Tritt A."/>
            <person name="Yoshinaga Y."/>
            <person name="Zwiers L.-H."/>
            <person name="Turgeon B."/>
            <person name="Goodwin S."/>
            <person name="Spatafora J."/>
            <person name="Crous P."/>
            <person name="Grigoriev I."/>
        </authorList>
    </citation>
    <scope>NUCLEOTIDE SEQUENCE</scope>
    <source>
        <strain evidence="16">CBS 109.77</strain>
    </source>
</reference>
<dbReference type="InterPro" id="IPR047214">
    <property type="entry name" value="TPP_PDC_IPDC"/>
</dbReference>
<dbReference type="InterPro" id="IPR047213">
    <property type="entry name" value="TPP_PYR_PDC_IPDC-like"/>
</dbReference>
<dbReference type="Gene3D" id="3.40.50.970">
    <property type="match status" value="2"/>
</dbReference>
<dbReference type="Pfam" id="PF02776">
    <property type="entry name" value="TPP_enzyme_N"/>
    <property type="match status" value="1"/>
</dbReference>
<dbReference type="AlphaFoldDB" id="A0A6A6XP99"/>
<keyword evidence="16" id="KW-0670">Pyruvate</keyword>
<dbReference type="InterPro" id="IPR012110">
    <property type="entry name" value="PDC/IPDC-like"/>
</dbReference>
<dbReference type="CDD" id="cd02005">
    <property type="entry name" value="TPP_PDC_IPDC"/>
    <property type="match status" value="1"/>
</dbReference>
<dbReference type="Proteomes" id="UP000799757">
    <property type="component" value="Unassembled WGS sequence"/>
</dbReference>
<dbReference type="EMBL" id="MU001794">
    <property type="protein sequence ID" value="KAF2797973.1"/>
    <property type="molecule type" value="Genomic_DNA"/>
</dbReference>
<feature type="domain" description="Thiamine pyrophosphate enzyme N-terminal TPP-binding" evidence="15">
    <location>
        <begin position="5"/>
        <end position="113"/>
    </location>
</feature>
<name>A0A6A6XP99_9PLEO</name>
<dbReference type="EC" id="4.1.1.1" evidence="4"/>
<evidence type="ECO:0000256" key="4">
    <source>
        <dbReference type="ARBA" id="ARBA00013202"/>
    </source>
</evidence>
<evidence type="ECO:0000259" key="13">
    <source>
        <dbReference type="Pfam" id="PF00205"/>
    </source>
</evidence>
<dbReference type="GO" id="GO:0000949">
    <property type="term" value="P:aromatic amino acid family catabolic process to alcohol via Ehrlich pathway"/>
    <property type="evidence" value="ECO:0007669"/>
    <property type="project" value="TreeGrafter"/>
</dbReference>
<feature type="binding site" evidence="11">
    <location>
        <position position="449"/>
    </location>
    <ligand>
        <name>Mg(2+)</name>
        <dbReference type="ChEBI" id="CHEBI:18420"/>
    </ligand>
</feature>
<dbReference type="GO" id="GO:0004737">
    <property type="term" value="F:pyruvate decarboxylase activity"/>
    <property type="evidence" value="ECO:0007669"/>
    <property type="project" value="UniProtKB-EC"/>
</dbReference>
<evidence type="ECO:0000256" key="5">
    <source>
        <dbReference type="ARBA" id="ARBA00014422"/>
    </source>
</evidence>
<dbReference type="PANTHER" id="PTHR43452">
    <property type="entry name" value="PYRUVATE DECARBOXYLASE"/>
    <property type="match status" value="1"/>
</dbReference>
<evidence type="ECO:0000256" key="7">
    <source>
        <dbReference type="ARBA" id="ARBA00022793"/>
    </source>
</evidence>
<dbReference type="FunFam" id="3.40.50.970:FF:000019">
    <property type="entry name" value="Pyruvate decarboxylase isozyme"/>
    <property type="match status" value="1"/>
</dbReference>
<dbReference type="PANTHER" id="PTHR43452:SF30">
    <property type="entry name" value="PYRUVATE DECARBOXYLASE ISOZYME 1-RELATED"/>
    <property type="match status" value="1"/>
</dbReference>
<evidence type="ECO:0000256" key="8">
    <source>
        <dbReference type="ARBA" id="ARBA00022842"/>
    </source>
</evidence>
<gene>
    <name evidence="16" type="ORF">K505DRAFT_297363</name>
</gene>
<evidence type="ECO:0000256" key="12">
    <source>
        <dbReference type="RuleBase" id="RU362132"/>
    </source>
</evidence>
<dbReference type="InterPro" id="IPR011766">
    <property type="entry name" value="TPP_enzyme_TPP-bd"/>
</dbReference>
<dbReference type="GO" id="GO:0005634">
    <property type="term" value="C:nucleus"/>
    <property type="evidence" value="ECO:0007669"/>
    <property type="project" value="TreeGrafter"/>
</dbReference>
<dbReference type="GO" id="GO:0000287">
    <property type="term" value="F:magnesium ion binding"/>
    <property type="evidence" value="ECO:0007669"/>
    <property type="project" value="InterPro"/>
</dbReference>
<evidence type="ECO:0000256" key="9">
    <source>
        <dbReference type="ARBA" id="ARBA00023052"/>
    </source>
</evidence>
<evidence type="ECO:0000256" key="11">
    <source>
        <dbReference type="PIRSR" id="PIRSR036565-2"/>
    </source>
</evidence>
<evidence type="ECO:0000256" key="6">
    <source>
        <dbReference type="ARBA" id="ARBA00022723"/>
    </source>
</evidence>
<feature type="domain" description="Thiamine pyrophosphate enzyme central" evidence="13">
    <location>
        <begin position="203"/>
        <end position="317"/>
    </location>
</feature>
<keyword evidence="10" id="KW-0456">Lyase</keyword>
<comment type="cofactor">
    <cofactor evidence="11">
        <name>Mg(2+)</name>
        <dbReference type="ChEBI" id="CHEBI:18420"/>
    </cofactor>
    <text evidence="11">Binds 1 Mg(2+) per subunit.</text>
</comment>
<dbReference type="SUPFAM" id="SSF52467">
    <property type="entry name" value="DHS-like NAD/FAD-binding domain"/>
    <property type="match status" value="1"/>
</dbReference>
<evidence type="ECO:0000313" key="17">
    <source>
        <dbReference type="Proteomes" id="UP000799757"/>
    </source>
</evidence>
<evidence type="ECO:0000313" key="16">
    <source>
        <dbReference type="EMBL" id="KAF2797973.1"/>
    </source>
</evidence>
<keyword evidence="17" id="KW-1185">Reference proteome</keyword>
<dbReference type="GO" id="GO:0030976">
    <property type="term" value="F:thiamine pyrophosphate binding"/>
    <property type="evidence" value="ECO:0007669"/>
    <property type="project" value="InterPro"/>
</dbReference>
<dbReference type="GO" id="GO:0005829">
    <property type="term" value="C:cytosol"/>
    <property type="evidence" value="ECO:0007669"/>
    <property type="project" value="TreeGrafter"/>
</dbReference>
<dbReference type="PIRSF" id="PIRSF036565">
    <property type="entry name" value="Pyruvt_ip_decrb"/>
    <property type="match status" value="1"/>
</dbReference>
<dbReference type="Gene3D" id="3.40.50.1220">
    <property type="entry name" value="TPP-binding domain"/>
    <property type="match status" value="1"/>
</dbReference>
<evidence type="ECO:0000259" key="15">
    <source>
        <dbReference type="Pfam" id="PF02776"/>
    </source>
</evidence>
<keyword evidence="6 11" id="KW-0479">Metal-binding</keyword>
<feature type="domain" description="Thiamine pyrophosphate enzyme TPP-binding" evidence="14">
    <location>
        <begin position="405"/>
        <end position="483"/>
    </location>
</feature>
<keyword evidence="7" id="KW-0210">Decarboxylase</keyword>
<dbReference type="Pfam" id="PF00205">
    <property type="entry name" value="TPP_enzyme_M"/>
    <property type="match status" value="1"/>
</dbReference>
<dbReference type="CDD" id="cd07038">
    <property type="entry name" value="TPP_PYR_PDC_IPDC_like"/>
    <property type="match status" value="1"/>
</dbReference>
<comment type="similarity">
    <text evidence="3 12">Belongs to the TPP enzyme family.</text>
</comment>